<dbReference type="PRINTS" id="PR00625">
    <property type="entry name" value="JDOMAIN"/>
</dbReference>
<feature type="transmembrane region" description="Helical" evidence="1">
    <location>
        <begin position="240"/>
        <end position="260"/>
    </location>
</feature>
<name>A0AAP0BXJ8_9ASPA</name>
<proteinExistence type="predicted"/>
<dbReference type="GO" id="GO:0042026">
    <property type="term" value="P:protein refolding"/>
    <property type="evidence" value="ECO:0007669"/>
    <property type="project" value="TreeGrafter"/>
</dbReference>
<dbReference type="Pfam" id="PF00226">
    <property type="entry name" value="DnaJ"/>
    <property type="match status" value="1"/>
</dbReference>
<dbReference type="EMBL" id="JBBWWQ010000002">
    <property type="protein sequence ID" value="KAK8954134.1"/>
    <property type="molecule type" value="Genomic_DNA"/>
</dbReference>
<keyword evidence="1" id="KW-1133">Transmembrane helix</keyword>
<feature type="domain" description="J" evidence="2">
    <location>
        <begin position="71"/>
        <end position="135"/>
    </location>
</feature>
<dbReference type="PROSITE" id="PS50076">
    <property type="entry name" value="DNAJ_2"/>
    <property type="match status" value="1"/>
</dbReference>
<dbReference type="PANTHER" id="PTHR43096">
    <property type="entry name" value="DNAJ HOMOLOG 1, MITOCHONDRIAL-RELATED"/>
    <property type="match status" value="1"/>
</dbReference>
<dbReference type="InterPro" id="IPR001623">
    <property type="entry name" value="DnaJ_domain"/>
</dbReference>
<reference evidence="3 4" key="1">
    <citation type="journal article" date="2022" name="Nat. Plants">
        <title>Genomes of leafy and leafless Platanthera orchids illuminate the evolution of mycoheterotrophy.</title>
        <authorList>
            <person name="Li M.H."/>
            <person name="Liu K.W."/>
            <person name="Li Z."/>
            <person name="Lu H.C."/>
            <person name="Ye Q.L."/>
            <person name="Zhang D."/>
            <person name="Wang J.Y."/>
            <person name="Li Y.F."/>
            <person name="Zhong Z.M."/>
            <person name="Liu X."/>
            <person name="Yu X."/>
            <person name="Liu D.K."/>
            <person name="Tu X.D."/>
            <person name="Liu B."/>
            <person name="Hao Y."/>
            <person name="Liao X.Y."/>
            <person name="Jiang Y.T."/>
            <person name="Sun W.H."/>
            <person name="Chen J."/>
            <person name="Chen Y.Q."/>
            <person name="Ai Y."/>
            <person name="Zhai J.W."/>
            <person name="Wu S.S."/>
            <person name="Zhou Z."/>
            <person name="Hsiao Y.Y."/>
            <person name="Wu W.L."/>
            <person name="Chen Y.Y."/>
            <person name="Lin Y.F."/>
            <person name="Hsu J.L."/>
            <person name="Li C.Y."/>
            <person name="Wang Z.W."/>
            <person name="Zhao X."/>
            <person name="Zhong W.Y."/>
            <person name="Ma X.K."/>
            <person name="Ma L."/>
            <person name="Huang J."/>
            <person name="Chen G.Z."/>
            <person name="Huang M.Z."/>
            <person name="Huang L."/>
            <person name="Peng D.H."/>
            <person name="Luo Y.B."/>
            <person name="Zou S.Q."/>
            <person name="Chen S.P."/>
            <person name="Lan S."/>
            <person name="Tsai W.C."/>
            <person name="Van de Peer Y."/>
            <person name="Liu Z.J."/>
        </authorList>
    </citation>
    <scope>NUCLEOTIDE SEQUENCE [LARGE SCALE GENOMIC DNA]</scope>
    <source>
        <strain evidence="3">Lor287</strain>
    </source>
</reference>
<keyword evidence="1" id="KW-0812">Transmembrane</keyword>
<dbReference type="CDD" id="cd06257">
    <property type="entry name" value="DnaJ"/>
    <property type="match status" value="1"/>
</dbReference>
<dbReference type="GO" id="GO:0051082">
    <property type="term" value="F:unfolded protein binding"/>
    <property type="evidence" value="ECO:0007669"/>
    <property type="project" value="TreeGrafter"/>
</dbReference>
<dbReference type="InterPro" id="IPR036869">
    <property type="entry name" value="J_dom_sf"/>
</dbReference>
<sequence>MQHFCLVRRSSSDGSGGLGFGLFFFPIPARKRISFSWIGFVPKPVDRLAGGVLAVATATATAAASGGTDPDHYAVLGIRQTATASEVKHAYRRLAREHHPDVNRNQEAGEIFKKIHLAYEVLSDEVKRARYDLTHKLPLITNKSRRKCTLHPSYDQKLNYKWEELQRMRQKKSYYASWSYETGACQDPKSYVRRPFVEVFRFAFSALFFMLTIGSRASLTLLGISALLDKHLDVGYKMGYVIAWIVGGRAGILLALGMYFVSWLCGKSSSSIFALLVVALWVGANITRFLPLPLPQGAILTLIYMSMKLQVDWK</sequence>
<dbReference type="Proteomes" id="UP001418222">
    <property type="component" value="Unassembled WGS sequence"/>
</dbReference>
<keyword evidence="1" id="KW-0472">Membrane</keyword>
<feature type="transmembrane region" description="Helical" evidence="1">
    <location>
        <begin position="272"/>
        <end position="290"/>
    </location>
</feature>
<evidence type="ECO:0000256" key="1">
    <source>
        <dbReference type="SAM" id="Phobius"/>
    </source>
</evidence>
<comment type="caution">
    <text evidence="3">The sequence shown here is derived from an EMBL/GenBank/DDBJ whole genome shotgun (WGS) entry which is preliminary data.</text>
</comment>
<gene>
    <name evidence="3" type="ORF">KSP39_PZI002324</name>
</gene>
<dbReference type="AlphaFoldDB" id="A0AAP0BXJ8"/>
<dbReference type="GO" id="GO:0005783">
    <property type="term" value="C:endoplasmic reticulum"/>
    <property type="evidence" value="ECO:0007669"/>
    <property type="project" value="UniProtKB-ARBA"/>
</dbReference>
<protein>
    <recommendedName>
        <fullName evidence="2">J domain-containing protein</fullName>
    </recommendedName>
</protein>
<dbReference type="PROSITE" id="PS00636">
    <property type="entry name" value="DNAJ_1"/>
    <property type="match status" value="1"/>
</dbReference>
<dbReference type="InterPro" id="IPR018253">
    <property type="entry name" value="DnaJ_domain_CS"/>
</dbReference>
<dbReference type="PANTHER" id="PTHR43096:SF58">
    <property type="entry name" value="CHAPERONE DNAJ-DOMAIN SUPERFAMILY PROTEIN"/>
    <property type="match status" value="1"/>
</dbReference>
<evidence type="ECO:0000259" key="2">
    <source>
        <dbReference type="PROSITE" id="PS50076"/>
    </source>
</evidence>
<organism evidence="3 4">
    <name type="scientific">Platanthera zijinensis</name>
    <dbReference type="NCBI Taxonomy" id="2320716"/>
    <lineage>
        <taxon>Eukaryota</taxon>
        <taxon>Viridiplantae</taxon>
        <taxon>Streptophyta</taxon>
        <taxon>Embryophyta</taxon>
        <taxon>Tracheophyta</taxon>
        <taxon>Spermatophyta</taxon>
        <taxon>Magnoliopsida</taxon>
        <taxon>Liliopsida</taxon>
        <taxon>Asparagales</taxon>
        <taxon>Orchidaceae</taxon>
        <taxon>Orchidoideae</taxon>
        <taxon>Orchideae</taxon>
        <taxon>Orchidinae</taxon>
        <taxon>Platanthera</taxon>
    </lineage>
</organism>
<accession>A0AAP0BXJ8</accession>
<dbReference type="SUPFAM" id="SSF46565">
    <property type="entry name" value="Chaperone J-domain"/>
    <property type="match status" value="1"/>
</dbReference>
<keyword evidence="4" id="KW-1185">Reference proteome</keyword>
<feature type="transmembrane region" description="Helical" evidence="1">
    <location>
        <begin position="199"/>
        <end position="228"/>
    </location>
</feature>
<evidence type="ECO:0000313" key="4">
    <source>
        <dbReference type="Proteomes" id="UP001418222"/>
    </source>
</evidence>
<dbReference type="Gene3D" id="1.10.287.110">
    <property type="entry name" value="DnaJ domain"/>
    <property type="match status" value="1"/>
</dbReference>
<evidence type="ECO:0000313" key="3">
    <source>
        <dbReference type="EMBL" id="KAK8954134.1"/>
    </source>
</evidence>
<dbReference type="SMART" id="SM00271">
    <property type="entry name" value="DnaJ"/>
    <property type="match status" value="1"/>
</dbReference>